<dbReference type="GO" id="GO:0006270">
    <property type="term" value="P:DNA replication initiation"/>
    <property type="evidence" value="ECO:0007669"/>
    <property type="project" value="InterPro"/>
</dbReference>
<organism evidence="3">
    <name type="scientific">Planococcus citreus</name>
    <dbReference type="NCBI Taxonomy" id="1373"/>
    <lineage>
        <taxon>Bacteria</taxon>
        <taxon>Bacillati</taxon>
        <taxon>Bacillota</taxon>
        <taxon>Bacilli</taxon>
        <taxon>Bacillales</taxon>
        <taxon>Caryophanaceae</taxon>
        <taxon>Planococcus</taxon>
    </lineage>
</organism>
<dbReference type="Pfam" id="PF21205">
    <property type="entry name" value="Rep3_C"/>
    <property type="match status" value="1"/>
</dbReference>
<dbReference type="GO" id="GO:0003887">
    <property type="term" value="F:DNA-directed DNA polymerase activity"/>
    <property type="evidence" value="ECO:0007669"/>
    <property type="project" value="InterPro"/>
</dbReference>
<dbReference type="AlphaFoldDB" id="K7XP63"/>
<evidence type="ECO:0000256" key="1">
    <source>
        <dbReference type="ARBA" id="ARBA00038283"/>
    </source>
</evidence>
<dbReference type="InterPro" id="IPR036390">
    <property type="entry name" value="WH_DNA-bd_sf"/>
</dbReference>
<dbReference type="Gene3D" id="1.10.10.10">
    <property type="entry name" value="Winged helix-like DNA-binding domain superfamily/Winged helix DNA-binding domain"/>
    <property type="match status" value="2"/>
</dbReference>
<evidence type="ECO:0000313" key="3">
    <source>
        <dbReference type="EMBL" id="AFX82602.1"/>
    </source>
</evidence>
<reference evidence="3" key="1">
    <citation type="submission" date="2012-09" db="EMBL/GenBank/DDBJ databases">
        <authorList>
            <person name="Chao W."/>
        </authorList>
    </citation>
    <scope>NUCLEOTIDE SEQUENCE</scope>
    <source>
        <strain evidence="3">A2-4</strain>
        <plasmid evidence="3">pNM8</plasmid>
    </source>
</reference>
<feature type="domain" description="Initiator Rep protein WH1" evidence="2">
    <location>
        <begin position="3"/>
        <end position="129"/>
    </location>
</feature>
<dbReference type="InterPro" id="IPR000525">
    <property type="entry name" value="Initiator_Rep_WH1"/>
</dbReference>
<dbReference type="EMBL" id="JX847602">
    <property type="protein sequence ID" value="AFX82602.1"/>
    <property type="molecule type" value="Genomic_DNA"/>
</dbReference>
<dbReference type="InterPro" id="IPR036388">
    <property type="entry name" value="WH-like_DNA-bd_sf"/>
</dbReference>
<dbReference type="Pfam" id="PF01051">
    <property type="entry name" value="Rep3_N"/>
    <property type="match status" value="1"/>
</dbReference>
<sequence>MSKLSHGLSLNQMQLLAYAIYSTQKDGNTAFRKADFEKKFDLEYKTEHARQDAQKISQLQFSIIDLENDYFEFWNVFNGIKYEHGKFTFRWSTDFIPHILELKEKFITTDLTIASQFNSSFSWTLYDYLQAHYGYWHKPISKEAIMRLFGVENKKTYKENTGRFKKTVLDVAIKEINALTDLEVRYNEEREGRTIIGFDLIWSNGKKVTSATKKQIKEIQSILDIVFEDMFQYININDEDDRQRAIKLIREIENMREFTGEPICITKEKADDLIKKAVWNFREMNRLLEKNNRPVSEKSVKKVKFYNWLEDRS</sequence>
<comment type="similarity">
    <text evidence="1">Belongs to the initiator RepB protein family.</text>
</comment>
<name>K7XP63_9BACL</name>
<protein>
    <submittedName>
        <fullName evidence="3">Putative replication protein</fullName>
    </submittedName>
</protein>
<geneLocation type="plasmid" evidence="3">
    <name>pNM8</name>
</geneLocation>
<proteinExistence type="inferred from homology"/>
<keyword evidence="3" id="KW-0614">Plasmid</keyword>
<dbReference type="SUPFAM" id="SSF46785">
    <property type="entry name" value="Winged helix' DNA-binding domain"/>
    <property type="match status" value="2"/>
</dbReference>
<accession>K7XP63</accession>
<evidence type="ECO:0000259" key="2">
    <source>
        <dbReference type="Pfam" id="PF01051"/>
    </source>
</evidence>